<proteinExistence type="predicted"/>
<reference evidence="1" key="1">
    <citation type="journal article" date="2020" name="Nature">
        <title>Giant virus diversity and host interactions through global metagenomics.</title>
        <authorList>
            <person name="Schulz F."/>
            <person name="Roux S."/>
            <person name="Paez-Espino D."/>
            <person name="Jungbluth S."/>
            <person name="Walsh D.A."/>
            <person name="Denef V.J."/>
            <person name="McMahon K.D."/>
            <person name="Konstantinidis K.T."/>
            <person name="Eloe-Fadrosh E.A."/>
            <person name="Kyrpides N.C."/>
            <person name="Woyke T."/>
        </authorList>
    </citation>
    <scope>NUCLEOTIDE SEQUENCE</scope>
    <source>
        <strain evidence="1">GVMAG-M-3300009161-30</strain>
    </source>
</reference>
<evidence type="ECO:0000313" key="1">
    <source>
        <dbReference type="EMBL" id="QHT32625.1"/>
    </source>
</evidence>
<sequence>MNNTKEHIILDLDNNQYEMSVLKTNIYAIHLWDILRTQKIDAYFATYYILNTCYQLTDEEETITLEDVLRLQPHISRELLTNMLLHRDKNDLKNLIYTDPYCPNFQKLLTTPK</sequence>
<accession>A0A6C0EZL7</accession>
<dbReference type="AlphaFoldDB" id="A0A6C0EZL7"/>
<dbReference type="EMBL" id="MN738945">
    <property type="protein sequence ID" value="QHT32625.1"/>
    <property type="molecule type" value="Genomic_DNA"/>
</dbReference>
<organism evidence="1">
    <name type="scientific">viral metagenome</name>
    <dbReference type="NCBI Taxonomy" id="1070528"/>
    <lineage>
        <taxon>unclassified sequences</taxon>
        <taxon>metagenomes</taxon>
        <taxon>organismal metagenomes</taxon>
    </lineage>
</organism>
<protein>
    <submittedName>
        <fullName evidence="1">Uncharacterized protein</fullName>
    </submittedName>
</protein>
<name>A0A6C0EZL7_9ZZZZ</name>